<dbReference type="KEGG" id="ebh:BSEPE_0637"/>
<reference evidence="1 2" key="2">
    <citation type="journal article" date="2016" name="ISME J.">
        <title>Heterogeneous composition of key metabolic gene clusters in a vent mussel symbiont population.</title>
        <authorList>
            <person name="Ikuta T."/>
            <person name="Takaki Y."/>
            <person name="Nagai Y."/>
            <person name="Shimamura S."/>
            <person name="Tsuda M."/>
            <person name="Kawagucci S."/>
            <person name="Aoki Y."/>
            <person name="Inoue K."/>
            <person name="Teruya M."/>
            <person name="Satou K."/>
            <person name="Teruya K."/>
            <person name="Shimoji M."/>
            <person name="Tamotsu H."/>
            <person name="Hirano T."/>
            <person name="Maruyama T."/>
            <person name="Yoshida T."/>
        </authorList>
    </citation>
    <scope>NUCLEOTIDE SEQUENCE [LARGE SCALE GENOMIC DNA]</scope>
    <source>
        <strain evidence="1 2">Myojin Knoll</strain>
    </source>
</reference>
<name>A0A0P0URA6_9GAMM</name>
<dbReference type="AlphaFoldDB" id="A0A0P0URA6"/>
<keyword evidence="2" id="KW-1185">Reference proteome</keyword>
<evidence type="ECO:0000313" key="2">
    <source>
        <dbReference type="Proteomes" id="UP000067399"/>
    </source>
</evidence>
<organism evidence="1 2">
    <name type="scientific">endosymbiont of Bathymodiolus septemdierum str. Myojin knoll</name>
    <dbReference type="NCBI Taxonomy" id="1303921"/>
    <lineage>
        <taxon>Bacteria</taxon>
        <taxon>Pseudomonadati</taxon>
        <taxon>Pseudomonadota</taxon>
        <taxon>Gammaproteobacteria</taxon>
        <taxon>sulfur-oxidizing symbionts</taxon>
    </lineage>
</organism>
<evidence type="ECO:0000313" key="1">
    <source>
        <dbReference type="EMBL" id="BAS67638.1"/>
    </source>
</evidence>
<dbReference type="EMBL" id="AP013042">
    <property type="protein sequence ID" value="BAS67638.1"/>
    <property type="molecule type" value="Genomic_DNA"/>
</dbReference>
<proteinExistence type="predicted"/>
<gene>
    <name evidence="1" type="ORF">BSEPE_0637</name>
</gene>
<accession>A0A0P0URA6</accession>
<protein>
    <submittedName>
        <fullName evidence="1">Phage tail protein, P2 GpE family</fullName>
    </submittedName>
</protein>
<dbReference type="Proteomes" id="UP000067399">
    <property type="component" value="Chromosome"/>
</dbReference>
<dbReference type="InterPro" id="IPR009493">
    <property type="entry name" value="P2_GpE"/>
</dbReference>
<dbReference type="Pfam" id="PF06528">
    <property type="entry name" value="Phage_P2_GpE"/>
    <property type="match status" value="1"/>
</dbReference>
<sequence length="45" mass="5386">MPESVEQAYADISVVFHWQPSEMDTMSLDELMSFRKMAQERNKYE</sequence>
<reference evidence="1 2" key="1">
    <citation type="journal article" date="2000" name="Mar. Ecol. Prog. Ser.">
        <title>Phylogenetic characterization of endosymbionts in three hydrothermal vent mussels: influence on host distributions.</title>
        <authorList>
            <person name="Fujiwara Y."/>
            <person name="Takai K."/>
            <person name="Uematsu K."/>
            <person name="Tsuchida S."/>
            <person name="Hunt J.C."/>
            <person name="Hashimoto J."/>
        </authorList>
    </citation>
    <scope>NUCLEOTIDE SEQUENCE [LARGE SCALE GENOMIC DNA]</scope>
    <source>
        <strain evidence="1 2">Myojin Knoll</strain>
    </source>
</reference>